<organism evidence="3 4">
    <name type="scientific">Mesorhizobium sanjuanii</name>
    <dbReference type="NCBI Taxonomy" id="2037900"/>
    <lineage>
        <taxon>Bacteria</taxon>
        <taxon>Pseudomonadati</taxon>
        <taxon>Pseudomonadota</taxon>
        <taxon>Alphaproteobacteria</taxon>
        <taxon>Hyphomicrobiales</taxon>
        <taxon>Phyllobacteriaceae</taxon>
        <taxon>Mesorhizobium</taxon>
    </lineage>
</organism>
<dbReference type="CDD" id="cd03143">
    <property type="entry name" value="A4_beta-galactosidase_middle_domain"/>
    <property type="match status" value="1"/>
</dbReference>
<feature type="non-terminal residue" evidence="3">
    <location>
        <position position="439"/>
    </location>
</feature>
<evidence type="ECO:0000256" key="1">
    <source>
        <dbReference type="SAM" id="Phobius"/>
    </source>
</evidence>
<keyword evidence="4" id="KW-1185">Reference proteome</keyword>
<gene>
    <name evidence="3" type="ORF">CN311_05415</name>
</gene>
<dbReference type="AlphaFoldDB" id="A0A2A6FKJ4"/>
<sequence>MSWLPLSFGAPMVLWGLLALPVIWWLLRLTPPKPQSETFPPLKILARVLKREETPHQSPWWLTVLRLLMAALVVAALAEPVFNPREKLPAEGAALALVIDNDWASAADWGKRVATAERLIADAGSNGVPVIIAFTAEKPNAEIGPFDAAAALDRLRAAKPRPIPTDRPAVYARVAATLESLPGASVAVLADGLAAKGDEAAFNTLLSKNAARVVWAVSDRLTLTGLTGADNQVDGFALTAIRAPGDPAPAQVTAGAFDDKGRRIADATLTFAPGEASATGTMAVPFELRNDFASIALDGERQAGAVRVLDENSKRRRVGLLSQAEADQAQPLLSPLYYIRRALQPFADLVEPSSADLAEAIPQLLDQKPAMIVMADIGTIPEQVRQRLVDWVDNGGTLVRFAGSRLAAAGNDDDLLPVRLRTGERSLGGALSWTTPQPV</sequence>
<dbReference type="Pfam" id="PF07584">
    <property type="entry name" value="BatA"/>
    <property type="match status" value="1"/>
</dbReference>
<keyword evidence="1" id="KW-1133">Transmembrane helix</keyword>
<evidence type="ECO:0000313" key="3">
    <source>
        <dbReference type="EMBL" id="PDQ22161.1"/>
    </source>
</evidence>
<dbReference type="NCBIfam" id="TIGR02226">
    <property type="entry name" value="two_anch"/>
    <property type="match status" value="1"/>
</dbReference>
<dbReference type="PANTHER" id="PTHR37464">
    <property type="entry name" value="BLL2463 PROTEIN"/>
    <property type="match status" value="1"/>
</dbReference>
<evidence type="ECO:0000259" key="2">
    <source>
        <dbReference type="Pfam" id="PF07584"/>
    </source>
</evidence>
<dbReference type="InterPro" id="IPR011933">
    <property type="entry name" value="Double_TM_dom"/>
</dbReference>
<reference evidence="3 4" key="1">
    <citation type="submission" date="2017-09" db="EMBL/GenBank/DDBJ databases">
        <title>Mesorhizobum sanjuanii sp. nov. isolated from nodules of Lotus tenuis in saline-alkaline lowlands of Flooding Pampa.</title>
        <authorList>
            <person name="Sannazzaro A.I."/>
            <person name="Torres Tejerizo G.A."/>
            <person name="Fontana F."/>
            <person name="Cumpa Velazquez L.M."/>
            <person name="Hansen L."/>
            <person name="Pistorio M."/>
            <person name="Estrella M.J."/>
        </authorList>
    </citation>
    <scope>NUCLEOTIDE SEQUENCE [LARGE SCALE GENOMIC DNA]</scope>
    <source>
        <strain evidence="3 4">BSA136</strain>
    </source>
</reference>
<feature type="domain" description="Aerotolerance regulator N-terminal" evidence="2">
    <location>
        <begin position="6"/>
        <end position="80"/>
    </location>
</feature>
<keyword evidence="1" id="KW-0812">Transmembrane</keyword>
<protein>
    <submittedName>
        <fullName evidence="3">RNA-binding protein</fullName>
    </submittedName>
</protein>
<dbReference type="EMBL" id="NWQG01000024">
    <property type="protein sequence ID" value="PDQ22161.1"/>
    <property type="molecule type" value="Genomic_DNA"/>
</dbReference>
<keyword evidence="1" id="KW-0472">Membrane</keyword>
<dbReference type="Proteomes" id="UP000219182">
    <property type="component" value="Unassembled WGS sequence"/>
</dbReference>
<accession>A0A2A6FKJ4</accession>
<comment type="caution">
    <text evidence="3">The sequence shown here is derived from an EMBL/GenBank/DDBJ whole genome shotgun (WGS) entry which is preliminary data.</text>
</comment>
<dbReference type="RefSeq" id="WP_208866432.1">
    <property type="nucleotide sequence ID" value="NZ_NWQG01000024.1"/>
</dbReference>
<dbReference type="PANTHER" id="PTHR37464:SF1">
    <property type="entry name" value="BLL2463 PROTEIN"/>
    <property type="match status" value="1"/>
</dbReference>
<proteinExistence type="predicted"/>
<feature type="transmembrane region" description="Helical" evidence="1">
    <location>
        <begin position="6"/>
        <end position="27"/>
    </location>
</feature>
<dbReference type="InterPro" id="IPR024163">
    <property type="entry name" value="Aerotolerance_reg_N"/>
</dbReference>
<evidence type="ECO:0000313" key="4">
    <source>
        <dbReference type="Proteomes" id="UP000219182"/>
    </source>
</evidence>
<name>A0A2A6FKJ4_9HYPH</name>